<evidence type="ECO:0000256" key="1">
    <source>
        <dbReference type="ARBA" id="ARBA00022687"/>
    </source>
</evidence>
<dbReference type="InterPro" id="IPR038207">
    <property type="entry name" value="DIX_dom_sf"/>
</dbReference>
<dbReference type="Pfam" id="PF00778">
    <property type="entry name" value="DIX"/>
    <property type="match status" value="1"/>
</dbReference>
<dbReference type="EMBL" id="CAXAMN010022884">
    <property type="protein sequence ID" value="CAK9073454.1"/>
    <property type="molecule type" value="Genomic_DNA"/>
</dbReference>
<gene>
    <name evidence="4" type="ORF">CCMP2556_LOCUS36173</name>
</gene>
<sequence length="155" mass="16704">MSGRSAQARPILVFYHIPGDGDEAEMPNAFPVLKPEGQVMLQDVRSKFPLPGTYHFRFKMRWGPDPLQVAWMDVTNEAAQVPFFDGKVVAKVTRVSWESKTGATAQTSAGSNGGYTPQAAAQVTAQVPSAELFDSPGLGPSTAPGPKDDFDMLFS</sequence>
<evidence type="ECO:0000313" key="5">
    <source>
        <dbReference type="Proteomes" id="UP001642484"/>
    </source>
</evidence>
<keyword evidence="1" id="KW-0879">Wnt signaling pathway</keyword>
<dbReference type="PROSITE" id="PS50841">
    <property type="entry name" value="DIX"/>
    <property type="match status" value="1"/>
</dbReference>
<dbReference type="SUPFAM" id="SSF54236">
    <property type="entry name" value="Ubiquitin-like"/>
    <property type="match status" value="1"/>
</dbReference>
<evidence type="ECO:0000259" key="3">
    <source>
        <dbReference type="PROSITE" id="PS50841"/>
    </source>
</evidence>
<dbReference type="InterPro" id="IPR001158">
    <property type="entry name" value="DIX"/>
</dbReference>
<protein>
    <recommendedName>
        <fullName evidence="3">DIX domain-containing protein</fullName>
    </recommendedName>
</protein>
<dbReference type="InterPro" id="IPR029071">
    <property type="entry name" value="Ubiquitin-like_domsf"/>
</dbReference>
<dbReference type="Gene3D" id="2.40.240.130">
    <property type="match status" value="1"/>
</dbReference>
<comment type="caution">
    <text evidence="4">The sequence shown here is derived from an EMBL/GenBank/DDBJ whole genome shotgun (WGS) entry which is preliminary data.</text>
</comment>
<evidence type="ECO:0000256" key="2">
    <source>
        <dbReference type="SAM" id="MobiDB-lite"/>
    </source>
</evidence>
<dbReference type="PANTHER" id="PTHR42509">
    <property type="entry name" value="DIX DOMAIN-CONTAINING PROTEIN"/>
    <property type="match status" value="1"/>
</dbReference>
<organism evidence="4 5">
    <name type="scientific">Durusdinium trenchii</name>
    <dbReference type="NCBI Taxonomy" id="1381693"/>
    <lineage>
        <taxon>Eukaryota</taxon>
        <taxon>Sar</taxon>
        <taxon>Alveolata</taxon>
        <taxon>Dinophyceae</taxon>
        <taxon>Suessiales</taxon>
        <taxon>Symbiodiniaceae</taxon>
        <taxon>Durusdinium</taxon>
    </lineage>
</organism>
<feature type="compositionally biased region" description="Basic and acidic residues" evidence="2">
    <location>
        <begin position="146"/>
        <end position="155"/>
    </location>
</feature>
<proteinExistence type="predicted"/>
<keyword evidence="5" id="KW-1185">Reference proteome</keyword>
<evidence type="ECO:0000313" key="4">
    <source>
        <dbReference type="EMBL" id="CAK9073454.1"/>
    </source>
</evidence>
<dbReference type="PANTHER" id="PTHR42509:SF1">
    <property type="entry name" value="DIX DOMAIN-CONTAINING PROTEIN"/>
    <property type="match status" value="1"/>
</dbReference>
<name>A0ABP0PCD5_9DINO</name>
<feature type="domain" description="DIX" evidence="3">
    <location>
        <begin position="8"/>
        <end position="96"/>
    </location>
</feature>
<accession>A0ABP0PCD5</accession>
<reference evidence="4 5" key="1">
    <citation type="submission" date="2024-02" db="EMBL/GenBank/DDBJ databases">
        <authorList>
            <person name="Chen Y."/>
            <person name="Shah S."/>
            <person name="Dougan E. K."/>
            <person name="Thang M."/>
            <person name="Chan C."/>
        </authorList>
    </citation>
    <scope>NUCLEOTIDE SEQUENCE [LARGE SCALE GENOMIC DNA]</scope>
</reference>
<feature type="region of interest" description="Disordered" evidence="2">
    <location>
        <begin position="131"/>
        <end position="155"/>
    </location>
</feature>
<dbReference type="Proteomes" id="UP001642484">
    <property type="component" value="Unassembled WGS sequence"/>
</dbReference>